<gene>
    <name evidence="9" type="ORF">BDFB_013223</name>
</gene>
<evidence type="ECO:0000256" key="3">
    <source>
        <dbReference type="ARBA" id="ARBA00022692"/>
    </source>
</evidence>
<comment type="caution">
    <text evidence="9">The sequence shown here is derived from an EMBL/GenBank/DDBJ whole genome shotgun (WGS) entry which is preliminary data.</text>
</comment>
<feature type="transmembrane region" description="Helical" evidence="8">
    <location>
        <begin position="35"/>
        <end position="55"/>
    </location>
</feature>
<reference evidence="9 10" key="1">
    <citation type="submission" date="2017-03" db="EMBL/GenBank/DDBJ databases">
        <title>Genome of the blue death feigning beetle - Asbolus verrucosus.</title>
        <authorList>
            <person name="Rider S.D."/>
        </authorList>
    </citation>
    <scope>NUCLEOTIDE SEQUENCE [LARGE SCALE GENOMIC DNA]</scope>
    <source>
        <strain evidence="9">Butters</strain>
        <tissue evidence="9">Head and leg muscle</tissue>
    </source>
</reference>
<comment type="subcellular location">
    <subcellularLocation>
        <location evidence="1 8">Cell membrane</location>
        <topology evidence="1 8">Multi-pass membrane protein</topology>
    </subcellularLocation>
</comment>
<dbReference type="GO" id="GO:0007635">
    <property type="term" value="P:chemosensory behavior"/>
    <property type="evidence" value="ECO:0007669"/>
    <property type="project" value="TreeGrafter"/>
</dbReference>
<dbReference type="Proteomes" id="UP000292052">
    <property type="component" value="Unassembled WGS sequence"/>
</dbReference>
<dbReference type="GO" id="GO:0050909">
    <property type="term" value="P:sensory perception of taste"/>
    <property type="evidence" value="ECO:0007669"/>
    <property type="project" value="InterPro"/>
</dbReference>
<dbReference type="GO" id="GO:0007165">
    <property type="term" value="P:signal transduction"/>
    <property type="evidence" value="ECO:0007669"/>
    <property type="project" value="UniProtKB-KW"/>
</dbReference>
<evidence type="ECO:0000256" key="5">
    <source>
        <dbReference type="ARBA" id="ARBA00023136"/>
    </source>
</evidence>
<keyword evidence="7 8" id="KW-0807">Transducer</keyword>
<organism evidence="9 10">
    <name type="scientific">Asbolus verrucosus</name>
    <name type="common">Desert ironclad beetle</name>
    <dbReference type="NCBI Taxonomy" id="1661398"/>
    <lineage>
        <taxon>Eukaryota</taxon>
        <taxon>Metazoa</taxon>
        <taxon>Ecdysozoa</taxon>
        <taxon>Arthropoda</taxon>
        <taxon>Hexapoda</taxon>
        <taxon>Insecta</taxon>
        <taxon>Pterygota</taxon>
        <taxon>Neoptera</taxon>
        <taxon>Endopterygota</taxon>
        <taxon>Coleoptera</taxon>
        <taxon>Polyphaga</taxon>
        <taxon>Cucujiformia</taxon>
        <taxon>Tenebrionidae</taxon>
        <taxon>Pimeliinae</taxon>
        <taxon>Asbolus</taxon>
    </lineage>
</organism>
<evidence type="ECO:0000256" key="8">
    <source>
        <dbReference type="RuleBase" id="RU363108"/>
    </source>
</evidence>
<keyword evidence="4 8" id="KW-1133">Transmembrane helix</keyword>
<dbReference type="Pfam" id="PF08395">
    <property type="entry name" value="7tm_7"/>
    <property type="match status" value="1"/>
</dbReference>
<feature type="transmembrane region" description="Helical" evidence="8">
    <location>
        <begin position="162"/>
        <end position="178"/>
    </location>
</feature>
<comment type="similarity">
    <text evidence="8">Belongs to the insect chemoreceptor superfamily. Gustatory receptor (GR) family.</text>
</comment>
<evidence type="ECO:0000313" key="10">
    <source>
        <dbReference type="Proteomes" id="UP000292052"/>
    </source>
</evidence>
<evidence type="ECO:0000256" key="4">
    <source>
        <dbReference type="ARBA" id="ARBA00022989"/>
    </source>
</evidence>
<sequence length="354" mass="41667">MGLELLNLVLKVGNFVAITPSPAILCRREVKSCHFLHQILIIGLVACDATLSIFLDFRKNYIFVRTTAKVLMHLTLCAFNCWIVLDVSVKREIWVQLMDNLKTTDYLTKFQNERRKGPFYLKFLLIHVAILVISVYVSYYYWGYLSELEYWQQCTTSTLVHYMLYLYSFYIYVILKMIRARYKGFRTYLQQKITRDRHLPLMEMQIITYLMNESVSIFNEIFGKSINLLISYTTFFLINYLDYNISNPFSDGEVFHKITAETLNFLKPFVPTVILILSCDSIVEESETIFLLMYKWCSNCVNSKGREELYRFANFVQKNRPEFNAAGYFTIHKSTILSMLGTVVTFLIVLLQFK</sequence>
<comment type="caution">
    <text evidence="8">Lacks conserved residue(s) required for the propagation of feature annotation.</text>
</comment>
<comment type="function">
    <text evidence="8">Gustatory receptor which mediates acceptance or avoidance behavior, depending on its substrates.</text>
</comment>
<name>A0A482VXH1_ASBVE</name>
<dbReference type="AlphaFoldDB" id="A0A482VXH1"/>
<evidence type="ECO:0000256" key="6">
    <source>
        <dbReference type="ARBA" id="ARBA00023170"/>
    </source>
</evidence>
<keyword evidence="6 8" id="KW-0675">Receptor</keyword>
<dbReference type="GO" id="GO:0030424">
    <property type="term" value="C:axon"/>
    <property type="evidence" value="ECO:0007669"/>
    <property type="project" value="TreeGrafter"/>
</dbReference>
<keyword evidence="10" id="KW-1185">Reference proteome</keyword>
<dbReference type="OrthoDB" id="6774919at2759"/>
<feature type="transmembrane region" description="Helical" evidence="8">
    <location>
        <begin position="119"/>
        <end position="142"/>
    </location>
</feature>
<protein>
    <recommendedName>
        <fullName evidence="8">Gustatory receptor</fullName>
    </recommendedName>
</protein>
<keyword evidence="3 8" id="KW-0812">Transmembrane</keyword>
<accession>A0A482VXH1</accession>
<dbReference type="PANTHER" id="PTHR21143:SF104">
    <property type="entry name" value="GUSTATORY RECEPTOR 8A-RELATED"/>
    <property type="match status" value="1"/>
</dbReference>
<dbReference type="PANTHER" id="PTHR21143">
    <property type="entry name" value="INVERTEBRATE GUSTATORY RECEPTOR"/>
    <property type="match status" value="1"/>
</dbReference>
<keyword evidence="5 8" id="KW-0472">Membrane</keyword>
<dbReference type="GO" id="GO:0005886">
    <property type="term" value="C:plasma membrane"/>
    <property type="evidence" value="ECO:0007669"/>
    <property type="project" value="UniProtKB-SubCell"/>
</dbReference>
<evidence type="ECO:0000313" key="9">
    <source>
        <dbReference type="EMBL" id="RZC36967.1"/>
    </source>
</evidence>
<proteinExistence type="inferred from homology"/>
<keyword evidence="2 8" id="KW-1003">Cell membrane</keyword>
<dbReference type="GO" id="GO:0043025">
    <property type="term" value="C:neuronal cell body"/>
    <property type="evidence" value="ECO:0007669"/>
    <property type="project" value="TreeGrafter"/>
</dbReference>
<dbReference type="EMBL" id="QDEB01057041">
    <property type="protein sequence ID" value="RZC36967.1"/>
    <property type="molecule type" value="Genomic_DNA"/>
</dbReference>
<dbReference type="InterPro" id="IPR013604">
    <property type="entry name" value="7TM_chemorcpt"/>
</dbReference>
<evidence type="ECO:0000256" key="2">
    <source>
        <dbReference type="ARBA" id="ARBA00022475"/>
    </source>
</evidence>
<evidence type="ECO:0000256" key="1">
    <source>
        <dbReference type="ARBA" id="ARBA00004651"/>
    </source>
</evidence>
<evidence type="ECO:0000256" key="7">
    <source>
        <dbReference type="ARBA" id="ARBA00023224"/>
    </source>
</evidence>
<feature type="transmembrane region" description="Helical" evidence="8">
    <location>
        <begin position="336"/>
        <end position="353"/>
    </location>
</feature>
<dbReference type="GO" id="GO:0030425">
    <property type="term" value="C:dendrite"/>
    <property type="evidence" value="ECO:0007669"/>
    <property type="project" value="TreeGrafter"/>
</dbReference>
<dbReference type="GO" id="GO:0008049">
    <property type="term" value="P:male courtship behavior"/>
    <property type="evidence" value="ECO:0007669"/>
    <property type="project" value="TreeGrafter"/>
</dbReference>